<proteinExistence type="predicted"/>
<organism evidence="1 2">
    <name type="scientific">Selenomonas infelix ATCC 43532</name>
    <dbReference type="NCBI Taxonomy" id="679201"/>
    <lineage>
        <taxon>Bacteria</taxon>
        <taxon>Bacillati</taxon>
        <taxon>Bacillota</taxon>
        <taxon>Negativicutes</taxon>
        <taxon>Selenomonadales</taxon>
        <taxon>Selenomonadaceae</taxon>
        <taxon>Selenomonas</taxon>
    </lineage>
</organism>
<dbReference type="HOGENOM" id="CLU_1170009_0_0_9"/>
<dbReference type="PATRIC" id="fig|679201.3.peg.378"/>
<evidence type="ECO:0000313" key="1">
    <source>
        <dbReference type="EMBL" id="EHG22339.1"/>
    </source>
</evidence>
<reference evidence="1 2" key="1">
    <citation type="submission" date="2011-08" db="EMBL/GenBank/DDBJ databases">
        <title>The Genome Sequence of Selenomonas infelix ATCC 43532.</title>
        <authorList>
            <consortium name="The Broad Institute Genome Sequencing Platform"/>
            <person name="Earl A."/>
            <person name="Ward D."/>
            <person name="Feldgarden M."/>
            <person name="Gevers D."/>
            <person name="Izard J."/>
            <person name="Blanton J.M."/>
            <person name="Baranova O.V."/>
            <person name="Dewhirst F.E."/>
            <person name="Young S.K."/>
            <person name="Zeng Q."/>
            <person name="Gargeya S."/>
            <person name="Fitzgerald M."/>
            <person name="Haas B."/>
            <person name="Abouelleil A."/>
            <person name="Alvarado L."/>
            <person name="Arachchi H.M."/>
            <person name="Berlin A."/>
            <person name="Brown A."/>
            <person name="Chapman S.B."/>
            <person name="Chen Z."/>
            <person name="Dunbar C."/>
            <person name="Freedman E."/>
            <person name="Gearin G."/>
            <person name="Gellesch M."/>
            <person name="Goldberg J."/>
            <person name="Griggs A."/>
            <person name="Gujja S."/>
            <person name="Heiman D."/>
            <person name="Howarth C."/>
            <person name="Larson L."/>
            <person name="Lui A."/>
            <person name="MacDonald P.J.P."/>
            <person name="Montmayeur A."/>
            <person name="Murphy C."/>
            <person name="Neiman D."/>
            <person name="Pearson M."/>
            <person name="Priest M."/>
            <person name="Roberts A."/>
            <person name="Saif S."/>
            <person name="Shea T."/>
            <person name="Shenoy N."/>
            <person name="Sisk P."/>
            <person name="Stolte C."/>
            <person name="Sykes S."/>
            <person name="Wortman J."/>
            <person name="Nusbaum C."/>
            <person name="Birren B."/>
        </authorList>
    </citation>
    <scope>NUCLEOTIDE SEQUENCE [LARGE SCALE GENOMIC DNA]</scope>
    <source>
        <strain evidence="1 2">ATCC 43532</strain>
    </source>
</reference>
<dbReference type="OrthoDB" id="2421008at2"/>
<sequence length="237" mass="28129">MLYYNKPIMGMYLAETMLNEHYRAHKKRKELAELKHFAREASVKDSRLWGKILFRIMKQETNYVLVDMVIRALPQDWQMFVDLKYRRKERVIKQTEMLHVSSSQLGIWNSAIKLNVLNALQYHLTVNDVFLRTKVINMLEVLATVIAAKEELDPDFEIVDEFWFHSLVQYYDQYSKLLEKIDDCISHQDCRMNIAVAAMVENPYESNIVLADKCGIHSASFGRYVRTFQEEVKRYIF</sequence>
<dbReference type="AlphaFoldDB" id="G5GM94"/>
<accession>G5GM94</accession>
<protein>
    <submittedName>
        <fullName evidence="1">Uncharacterized protein</fullName>
    </submittedName>
</protein>
<gene>
    <name evidence="1" type="ORF">HMPREF9334_00375</name>
</gene>
<name>G5GM94_9FIRM</name>
<dbReference type="STRING" id="679201.HMPREF9334_00375"/>
<evidence type="ECO:0000313" key="2">
    <source>
        <dbReference type="Proteomes" id="UP000004129"/>
    </source>
</evidence>
<dbReference type="EMBL" id="ACZM01000003">
    <property type="protein sequence ID" value="EHG22339.1"/>
    <property type="molecule type" value="Genomic_DNA"/>
</dbReference>
<comment type="caution">
    <text evidence="1">The sequence shown here is derived from an EMBL/GenBank/DDBJ whole genome shotgun (WGS) entry which is preliminary data.</text>
</comment>
<dbReference type="Proteomes" id="UP000004129">
    <property type="component" value="Unassembled WGS sequence"/>
</dbReference>
<keyword evidence="2" id="KW-1185">Reference proteome</keyword>